<keyword evidence="3" id="KW-1185">Reference proteome</keyword>
<comment type="caution">
    <text evidence="2">The sequence shown here is derived from an EMBL/GenBank/DDBJ whole genome shotgun (WGS) entry which is preliminary data.</text>
</comment>
<keyword evidence="1" id="KW-0732">Signal</keyword>
<evidence type="ECO:0000313" key="3">
    <source>
        <dbReference type="Proteomes" id="UP000784294"/>
    </source>
</evidence>
<evidence type="ECO:0000256" key="1">
    <source>
        <dbReference type="SAM" id="SignalP"/>
    </source>
</evidence>
<evidence type="ECO:0000313" key="2">
    <source>
        <dbReference type="EMBL" id="VEL16259.1"/>
    </source>
</evidence>
<name>A0A3S5FD28_9PLAT</name>
<sequence length="150" mass="16714">MSWLFHIVTCARCPTTISFCPLFLSNAASCQVLFGGGVELSARLLGPSPRQARAYLLEQAASFPSPWTRRRLSAWRLLSPVSQRRHGLEVEMRDRIDCERGSALAFCEEVPETEAAVRLRHETVTETSGEPIQPPVCHNDLWEAGYGNAD</sequence>
<gene>
    <name evidence="2" type="ORF">PXEA_LOCUS9699</name>
</gene>
<dbReference type="AlphaFoldDB" id="A0A3S5FD28"/>
<reference evidence="2" key="1">
    <citation type="submission" date="2018-11" db="EMBL/GenBank/DDBJ databases">
        <authorList>
            <consortium name="Pathogen Informatics"/>
        </authorList>
    </citation>
    <scope>NUCLEOTIDE SEQUENCE</scope>
</reference>
<feature type="chain" id="PRO_5018744116" description="Protein-ribulosamine 3-kinase" evidence="1">
    <location>
        <begin position="19"/>
        <end position="150"/>
    </location>
</feature>
<organism evidence="2 3">
    <name type="scientific">Protopolystoma xenopodis</name>
    <dbReference type="NCBI Taxonomy" id="117903"/>
    <lineage>
        <taxon>Eukaryota</taxon>
        <taxon>Metazoa</taxon>
        <taxon>Spiralia</taxon>
        <taxon>Lophotrochozoa</taxon>
        <taxon>Platyhelminthes</taxon>
        <taxon>Monogenea</taxon>
        <taxon>Polyopisthocotylea</taxon>
        <taxon>Polystomatidea</taxon>
        <taxon>Polystomatidae</taxon>
        <taxon>Protopolystoma</taxon>
    </lineage>
</organism>
<dbReference type="Proteomes" id="UP000784294">
    <property type="component" value="Unassembled WGS sequence"/>
</dbReference>
<accession>A0A3S5FD28</accession>
<proteinExistence type="predicted"/>
<protein>
    <recommendedName>
        <fullName evidence="4">Protein-ribulosamine 3-kinase</fullName>
    </recommendedName>
</protein>
<feature type="signal peptide" evidence="1">
    <location>
        <begin position="1"/>
        <end position="18"/>
    </location>
</feature>
<dbReference type="EMBL" id="CAAALY010027755">
    <property type="protein sequence ID" value="VEL16259.1"/>
    <property type="molecule type" value="Genomic_DNA"/>
</dbReference>
<evidence type="ECO:0008006" key="4">
    <source>
        <dbReference type="Google" id="ProtNLM"/>
    </source>
</evidence>